<dbReference type="STRING" id="1499967.U27_00641"/>
<dbReference type="InterPro" id="IPR053145">
    <property type="entry name" value="AB_hydrolase_Est10"/>
</dbReference>
<reference evidence="2 3" key="1">
    <citation type="journal article" date="2015" name="PeerJ">
        <title>First genomic representation of candidate bacterial phylum KSB3 points to enhanced environmental sensing as a trigger of wastewater bulking.</title>
        <authorList>
            <person name="Sekiguchi Y."/>
            <person name="Ohashi A."/>
            <person name="Parks D.H."/>
            <person name="Yamauchi T."/>
            <person name="Tyson G.W."/>
            <person name="Hugenholtz P."/>
        </authorList>
    </citation>
    <scope>NUCLEOTIDE SEQUENCE [LARGE SCALE GENOMIC DNA]</scope>
</reference>
<keyword evidence="3" id="KW-1185">Reference proteome</keyword>
<dbReference type="AlphaFoldDB" id="A0A081C838"/>
<dbReference type="Proteomes" id="UP000030661">
    <property type="component" value="Unassembled WGS sequence"/>
</dbReference>
<dbReference type="GO" id="GO:0052689">
    <property type="term" value="F:carboxylic ester hydrolase activity"/>
    <property type="evidence" value="ECO:0007669"/>
    <property type="project" value="TreeGrafter"/>
</dbReference>
<dbReference type="SUPFAM" id="SSF53474">
    <property type="entry name" value="alpha/beta-Hydrolases"/>
    <property type="match status" value="1"/>
</dbReference>
<organism evidence="2 3">
    <name type="scientific">Vecturithrix granuli</name>
    <dbReference type="NCBI Taxonomy" id="1499967"/>
    <lineage>
        <taxon>Bacteria</taxon>
        <taxon>Candidatus Moduliflexota</taxon>
        <taxon>Candidatus Vecturitrichia</taxon>
        <taxon>Candidatus Vecturitrichales</taxon>
        <taxon>Candidatus Vecturitrichaceae</taxon>
        <taxon>Candidatus Vecturithrix</taxon>
    </lineage>
</organism>
<dbReference type="Gene3D" id="3.40.50.1820">
    <property type="entry name" value="alpha/beta hydrolase"/>
    <property type="match status" value="1"/>
</dbReference>
<name>A0A081C838_VECG1</name>
<proteinExistence type="predicted"/>
<evidence type="ECO:0000313" key="3">
    <source>
        <dbReference type="Proteomes" id="UP000030661"/>
    </source>
</evidence>
<evidence type="ECO:0000259" key="1">
    <source>
        <dbReference type="Pfam" id="PF12697"/>
    </source>
</evidence>
<dbReference type="PANTHER" id="PTHR43265">
    <property type="entry name" value="ESTERASE ESTD"/>
    <property type="match status" value="1"/>
</dbReference>
<dbReference type="InterPro" id="IPR000073">
    <property type="entry name" value="AB_hydrolase_1"/>
</dbReference>
<gene>
    <name evidence="2" type="ORF">U27_00641</name>
</gene>
<dbReference type="eggNOG" id="COG1073">
    <property type="taxonomic scope" value="Bacteria"/>
</dbReference>
<dbReference type="PANTHER" id="PTHR43265:SF1">
    <property type="entry name" value="ESTERASE ESTD"/>
    <property type="match status" value="1"/>
</dbReference>
<sequence>MYTKKVLFMNIAGERLSASLEMPTNERPVAYALFAHCFTCSKEYKAVTYISRTLAQEHIAVLRFDFTGLGESDGDFSETNFSSNVADIFAAAAYLQQHYEAPQLLIGHSLGGTAMLQAAARIPSSVAVVTIASPFEPRIVLRHLDRVRAQIEIEGQAQVTLAGRDFLLKKQFVEDLEQADMSTTIRELKRALLIFHSPADTVLELEQASKIFQTARHPKSFISLDQADHLLSNREDALYVGIVIAAWVRKYLVPTSVMQKNK</sequence>
<accession>A0A081C838</accession>
<dbReference type="HOGENOM" id="CLU_048353_3_3_0"/>
<dbReference type="Pfam" id="PF12697">
    <property type="entry name" value="Abhydrolase_6"/>
    <property type="match status" value="1"/>
</dbReference>
<evidence type="ECO:0000313" key="2">
    <source>
        <dbReference type="EMBL" id="GAK60743.1"/>
    </source>
</evidence>
<protein>
    <submittedName>
        <fullName evidence="2">OsmC family protein</fullName>
    </submittedName>
</protein>
<feature type="domain" description="AB hydrolase-1" evidence="1">
    <location>
        <begin position="33"/>
        <end position="177"/>
    </location>
</feature>
<dbReference type="InterPro" id="IPR029058">
    <property type="entry name" value="AB_hydrolase_fold"/>
</dbReference>
<dbReference type="EMBL" id="DF820474">
    <property type="protein sequence ID" value="GAK60743.1"/>
    <property type="molecule type" value="Genomic_DNA"/>
</dbReference>